<evidence type="ECO:0000313" key="15">
    <source>
        <dbReference type="EMBL" id="RLQ22359.1"/>
    </source>
</evidence>
<evidence type="ECO:0000256" key="9">
    <source>
        <dbReference type="ARBA" id="ARBA00023136"/>
    </source>
</evidence>
<protein>
    <submittedName>
        <fullName evidence="15">TonB-dependent receptor</fullName>
    </submittedName>
</protein>
<comment type="subcellular location">
    <subcellularLocation>
        <location evidence="1 11">Cell outer membrane</location>
        <topology evidence="1 11">Multi-pass membrane protein</topology>
    </subcellularLocation>
</comment>
<evidence type="ECO:0000259" key="14">
    <source>
        <dbReference type="Pfam" id="PF07715"/>
    </source>
</evidence>
<evidence type="ECO:0000256" key="11">
    <source>
        <dbReference type="PROSITE-ProRule" id="PRU01360"/>
    </source>
</evidence>
<dbReference type="PROSITE" id="PS52016">
    <property type="entry name" value="TONB_DEPENDENT_REC_3"/>
    <property type="match status" value="1"/>
</dbReference>
<keyword evidence="15" id="KW-0675">Receptor</keyword>
<evidence type="ECO:0000259" key="13">
    <source>
        <dbReference type="Pfam" id="PF00593"/>
    </source>
</evidence>
<sequence length="786" mass="85946">MQDVSISMIAMSGDSIKDMGITRGEDFAVDIPAVAITQSPIGNFVFIRGVGTPGVNQGIEQSVSIFHDGIYMGRSQLARAPFMDLDRVEVLRGPQSVLFGKNTIGGAIHVISAKPTQEVEGMISGLYGWEDGEKEITGVISGPITDTLSGRIAYRGYELDGYLENVLTGEDGPERDDETLRVQLAWDATDTLLITGKWEQSEFENQQVSTQLATFDPAPGGVGFNNLNQALVASITGGNGNEKYDDERAVINDGGAALGELLPEYAGLPGFPDLPEVSKNSMELGTLTIDWLLGEHSLTAITGYAHYDYRDICDCDFSALPFIQVDAREDYDQFSQEIRLTSPGGEKLDYIVGFYYHQSDLEYRASDSLGTSLAAPLLGAPAALTPNLSRDYSLEQEQDMWSVFGSATWSFTDATRLTVGLRYFEESKEADHPLSKRFTDGWDYSAAVGAPAGTVTYGDTAAEYDRFLNDFAGTPMTTISEGIYTALLGTFEHDIRKRKRDEEDVMGSITLEHDIGGDSMVFATIANGTKGGGFDARFLKTTDDPRFEYDEETAISYELGLKSYLLDGLMTFNATAFYTEVDDFQVSIFDGQTGFVVQNAAELESKGVEVDVKWAATEYLTVGFAGSYLDATYADYANGPCWTLSGSEPVNRGGCIDRGQSTERRDASGDTINYAPEWAYNLNFDYRQPVGDSLEARAVLNINYSDGYATAGDLDEIYTWQDDYTKVDLRLSLGGVNGMWDVALIGKNLTDEYISGNSDDQPLVPGNGFASTDRLRSYAVQATYRF</sequence>
<reference evidence="15 16" key="1">
    <citation type="submission" date="2018-07" db="EMBL/GenBank/DDBJ databases">
        <title>Halioglobus sp. genome submission.</title>
        <authorList>
            <person name="Ye M.-Q."/>
            <person name="Du Z.-J."/>
        </authorList>
    </citation>
    <scope>NUCLEOTIDE SEQUENCE [LARGE SCALE GENOMIC DNA]</scope>
    <source>
        <strain evidence="15 16">U0301</strain>
    </source>
</reference>
<evidence type="ECO:0000256" key="4">
    <source>
        <dbReference type="ARBA" id="ARBA00022496"/>
    </source>
</evidence>
<dbReference type="GO" id="GO:0006826">
    <property type="term" value="P:iron ion transport"/>
    <property type="evidence" value="ECO:0007669"/>
    <property type="project" value="UniProtKB-KW"/>
</dbReference>
<proteinExistence type="inferred from homology"/>
<dbReference type="SUPFAM" id="SSF56935">
    <property type="entry name" value="Porins"/>
    <property type="match status" value="1"/>
</dbReference>
<keyword evidence="7" id="KW-0406">Ion transport</keyword>
<keyword evidence="16" id="KW-1185">Reference proteome</keyword>
<feature type="domain" description="TonB-dependent receptor plug" evidence="14">
    <location>
        <begin position="2"/>
        <end position="107"/>
    </location>
</feature>
<evidence type="ECO:0000256" key="5">
    <source>
        <dbReference type="ARBA" id="ARBA00022692"/>
    </source>
</evidence>
<dbReference type="Proteomes" id="UP000265509">
    <property type="component" value="Unassembled WGS sequence"/>
</dbReference>
<evidence type="ECO:0000256" key="12">
    <source>
        <dbReference type="RuleBase" id="RU003357"/>
    </source>
</evidence>
<dbReference type="InterPro" id="IPR012910">
    <property type="entry name" value="Plug_dom"/>
</dbReference>
<evidence type="ECO:0000256" key="2">
    <source>
        <dbReference type="ARBA" id="ARBA00022448"/>
    </source>
</evidence>
<keyword evidence="6" id="KW-0408">Iron</keyword>
<dbReference type="EMBL" id="QRAN01000007">
    <property type="protein sequence ID" value="RLQ22359.1"/>
    <property type="molecule type" value="Genomic_DNA"/>
</dbReference>
<keyword evidence="3 11" id="KW-1134">Transmembrane beta strand</keyword>
<evidence type="ECO:0000256" key="1">
    <source>
        <dbReference type="ARBA" id="ARBA00004571"/>
    </source>
</evidence>
<feature type="domain" description="TonB-dependent receptor-like beta-barrel" evidence="13">
    <location>
        <begin position="286"/>
        <end position="749"/>
    </location>
</feature>
<keyword evidence="5 11" id="KW-0812">Transmembrane</keyword>
<keyword evidence="4" id="KW-0410">Iron transport</keyword>
<comment type="similarity">
    <text evidence="11 12">Belongs to the TonB-dependent receptor family.</text>
</comment>
<name>A0A3L7E0A7_9GAMM</name>
<evidence type="ECO:0000256" key="3">
    <source>
        <dbReference type="ARBA" id="ARBA00022452"/>
    </source>
</evidence>
<accession>A0A3L7E0A7</accession>
<keyword evidence="10 11" id="KW-0998">Cell outer membrane</keyword>
<evidence type="ECO:0000256" key="8">
    <source>
        <dbReference type="ARBA" id="ARBA00023077"/>
    </source>
</evidence>
<dbReference type="PANTHER" id="PTHR32552">
    <property type="entry name" value="FERRICHROME IRON RECEPTOR-RELATED"/>
    <property type="match status" value="1"/>
</dbReference>
<evidence type="ECO:0000313" key="16">
    <source>
        <dbReference type="Proteomes" id="UP000265509"/>
    </source>
</evidence>
<evidence type="ECO:0000256" key="10">
    <source>
        <dbReference type="ARBA" id="ARBA00023237"/>
    </source>
</evidence>
<dbReference type="OrthoDB" id="7051185at2"/>
<dbReference type="InterPro" id="IPR000531">
    <property type="entry name" value="Beta-barrel_TonB"/>
</dbReference>
<dbReference type="PANTHER" id="PTHR32552:SF81">
    <property type="entry name" value="TONB-DEPENDENT OUTER MEMBRANE RECEPTOR"/>
    <property type="match status" value="1"/>
</dbReference>
<keyword evidence="8 12" id="KW-0798">TonB box</keyword>
<dbReference type="Pfam" id="PF07715">
    <property type="entry name" value="Plug"/>
    <property type="match status" value="1"/>
</dbReference>
<organism evidence="15 16">
    <name type="scientific">Seongchinamella sediminis</name>
    <dbReference type="NCBI Taxonomy" id="2283635"/>
    <lineage>
        <taxon>Bacteria</taxon>
        <taxon>Pseudomonadati</taxon>
        <taxon>Pseudomonadota</taxon>
        <taxon>Gammaproteobacteria</taxon>
        <taxon>Cellvibrionales</taxon>
        <taxon>Halieaceae</taxon>
        <taxon>Seongchinamella</taxon>
    </lineage>
</organism>
<keyword evidence="9 11" id="KW-0472">Membrane</keyword>
<dbReference type="InterPro" id="IPR039426">
    <property type="entry name" value="TonB-dep_rcpt-like"/>
</dbReference>
<dbReference type="Pfam" id="PF00593">
    <property type="entry name" value="TonB_dep_Rec_b-barrel"/>
    <property type="match status" value="1"/>
</dbReference>
<evidence type="ECO:0000256" key="7">
    <source>
        <dbReference type="ARBA" id="ARBA00023065"/>
    </source>
</evidence>
<evidence type="ECO:0000256" key="6">
    <source>
        <dbReference type="ARBA" id="ARBA00023004"/>
    </source>
</evidence>
<comment type="caution">
    <text evidence="15">The sequence shown here is derived from an EMBL/GenBank/DDBJ whole genome shotgun (WGS) entry which is preliminary data.</text>
</comment>
<dbReference type="InterPro" id="IPR036942">
    <property type="entry name" value="Beta-barrel_TonB_sf"/>
</dbReference>
<gene>
    <name evidence="15" type="ORF">DWB85_08335</name>
</gene>
<keyword evidence="2 11" id="KW-0813">Transport</keyword>
<dbReference type="AlphaFoldDB" id="A0A3L7E0A7"/>
<dbReference type="Gene3D" id="2.40.170.20">
    <property type="entry name" value="TonB-dependent receptor, beta-barrel domain"/>
    <property type="match status" value="1"/>
</dbReference>
<dbReference type="GO" id="GO:0009279">
    <property type="term" value="C:cell outer membrane"/>
    <property type="evidence" value="ECO:0007669"/>
    <property type="project" value="UniProtKB-SubCell"/>
</dbReference>